<dbReference type="GO" id="GO:0016887">
    <property type="term" value="F:ATP hydrolysis activity"/>
    <property type="evidence" value="ECO:0007669"/>
    <property type="project" value="InterPro"/>
</dbReference>
<dbReference type="GO" id="GO:0005524">
    <property type="term" value="F:ATP binding"/>
    <property type="evidence" value="ECO:0007669"/>
    <property type="project" value="UniProtKB-KW"/>
</dbReference>
<dbReference type="Gene3D" id="3.40.50.300">
    <property type="entry name" value="P-loop containing nucleotide triphosphate hydrolases"/>
    <property type="match status" value="1"/>
</dbReference>
<dbReference type="STRING" id="1960309.SAMN03159343_1222"/>
<feature type="domain" description="ABC transporter" evidence="8">
    <location>
        <begin position="12"/>
        <end position="253"/>
    </location>
</feature>
<protein>
    <submittedName>
        <fullName evidence="9">Peptide/nickel transport system ATP-binding protein</fullName>
    </submittedName>
</protein>
<keyword evidence="6 9" id="KW-0067">ATP-binding</keyword>
<dbReference type="GO" id="GO:0005886">
    <property type="term" value="C:plasma membrane"/>
    <property type="evidence" value="ECO:0007669"/>
    <property type="project" value="UniProtKB-SubCell"/>
</dbReference>
<dbReference type="AlphaFoldDB" id="A0A1G4XRQ7"/>
<dbReference type="Pfam" id="PF00005">
    <property type="entry name" value="ABC_tran"/>
    <property type="match status" value="1"/>
</dbReference>
<evidence type="ECO:0000259" key="8">
    <source>
        <dbReference type="PROSITE" id="PS50893"/>
    </source>
</evidence>
<reference evidence="10" key="1">
    <citation type="submission" date="2016-10" db="EMBL/GenBank/DDBJ databases">
        <authorList>
            <person name="Varghese N."/>
            <person name="Submissions S."/>
        </authorList>
    </citation>
    <scope>NUCLEOTIDE SEQUENCE [LARGE SCALE GENOMIC DNA]</scope>
    <source>
        <strain evidence="10">DSM 45722</strain>
    </source>
</reference>
<evidence type="ECO:0000256" key="2">
    <source>
        <dbReference type="ARBA" id="ARBA00005417"/>
    </source>
</evidence>
<gene>
    <name evidence="9" type="ORF">SAMN03159343_1222</name>
</gene>
<proteinExistence type="inferred from homology"/>
<dbReference type="Proteomes" id="UP000198981">
    <property type="component" value="Unassembled WGS sequence"/>
</dbReference>
<accession>A0A1G4XRQ7</accession>
<evidence type="ECO:0000256" key="7">
    <source>
        <dbReference type="ARBA" id="ARBA00023136"/>
    </source>
</evidence>
<name>A0A1G4XRQ7_9ACTN</name>
<dbReference type="EMBL" id="FMUH01000002">
    <property type="protein sequence ID" value="SCX43388.1"/>
    <property type="molecule type" value="Genomic_DNA"/>
</dbReference>
<keyword evidence="5" id="KW-0547">Nucleotide-binding</keyword>
<evidence type="ECO:0000313" key="10">
    <source>
        <dbReference type="Proteomes" id="UP000198981"/>
    </source>
</evidence>
<sequence length="260" mass="26176">MITGSDTAASALEVEDLAVSVGGTRLLRGVDLVVPAGSRTALVGASGSGKSLTAGAVLGRLPAGAVATGSVRVAGEEVLGVPAARRTPATRVAAIAQDPLAALNPLVTVGAQLATPLRRRAGLRGSAVRARAVELLEAVGLADAERVLRSVPGELSGGQRQRVCTAIALAARAGLLVADEPTTALDLVTQAQVVDVLREHTRGTALLFVTHDIAVSAALCDRVVVLCGGRVVEQGPVEELIGAPSSDHLRELVTAARAAA</sequence>
<organism evidence="9 10">
    <name type="scientific">Klenkia marina</name>
    <dbReference type="NCBI Taxonomy" id="1960309"/>
    <lineage>
        <taxon>Bacteria</taxon>
        <taxon>Bacillati</taxon>
        <taxon>Actinomycetota</taxon>
        <taxon>Actinomycetes</taxon>
        <taxon>Geodermatophilales</taxon>
        <taxon>Geodermatophilaceae</taxon>
        <taxon>Klenkia</taxon>
    </lineage>
</organism>
<keyword evidence="7" id="KW-0472">Membrane</keyword>
<dbReference type="InterPro" id="IPR027417">
    <property type="entry name" value="P-loop_NTPase"/>
</dbReference>
<evidence type="ECO:0000256" key="5">
    <source>
        <dbReference type="ARBA" id="ARBA00022741"/>
    </source>
</evidence>
<dbReference type="OrthoDB" id="8481147at2"/>
<dbReference type="PANTHER" id="PTHR43297:SF2">
    <property type="entry name" value="DIPEPTIDE TRANSPORT ATP-BINDING PROTEIN DPPD"/>
    <property type="match status" value="1"/>
</dbReference>
<evidence type="ECO:0000313" key="9">
    <source>
        <dbReference type="EMBL" id="SCX43388.1"/>
    </source>
</evidence>
<dbReference type="PANTHER" id="PTHR43297">
    <property type="entry name" value="OLIGOPEPTIDE TRANSPORT ATP-BINDING PROTEIN APPD"/>
    <property type="match status" value="1"/>
</dbReference>
<dbReference type="SMART" id="SM00382">
    <property type="entry name" value="AAA"/>
    <property type="match status" value="1"/>
</dbReference>
<keyword evidence="3" id="KW-0813">Transport</keyword>
<keyword evidence="4" id="KW-1003">Cell membrane</keyword>
<dbReference type="PROSITE" id="PS50893">
    <property type="entry name" value="ABC_TRANSPORTER_2"/>
    <property type="match status" value="1"/>
</dbReference>
<evidence type="ECO:0000256" key="6">
    <source>
        <dbReference type="ARBA" id="ARBA00022840"/>
    </source>
</evidence>
<dbReference type="InterPro" id="IPR003439">
    <property type="entry name" value="ABC_transporter-like_ATP-bd"/>
</dbReference>
<dbReference type="InterPro" id="IPR050388">
    <property type="entry name" value="ABC_Ni/Peptide_Import"/>
</dbReference>
<comment type="subcellular location">
    <subcellularLocation>
        <location evidence="1">Cell membrane</location>
        <topology evidence="1">Peripheral membrane protein</topology>
    </subcellularLocation>
</comment>
<dbReference type="CDD" id="cd03257">
    <property type="entry name" value="ABC_NikE_OppD_transporters"/>
    <property type="match status" value="1"/>
</dbReference>
<keyword evidence="10" id="KW-1185">Reference proteome</keyword>
<dbReference type="RefSeq" id="WP_092801127.1">
    <property type="nucleotide sequence ID" value="NZ_FMUH01000002.1"/>
</dbReference>
<evidence type="ECO:0000256" key="4">
    <source>
        <dbReference type="ARBA" id="ARBA00022475"/>
    </source>
</evidence>
<comment type="similarity">
    <text evidence="2">Belongs to the ABC transporter superfamily.</text>
</comment>
<dbReference type="SUPFAM" id="SSF52540">
    <property type="entry name" value="P-loop containing nucleoside triphosphate hydrolases"/>
    <property type="match status" value="1"/>
</dbReference>
<dbReference type="InterPro" id="IPR003593">
    <property type="entry name" value="AAA+_ATPase"/>
</dbReference>
<evidence type="ECO:0000256" key="1">
    <source>
        <dbReference type="ARBA" id="ARBA00004202"/>
    </source>
</evidence>
<evidence type="ECO:0000256" key="3">
    <source>
        <dbReference type="ARBA" id="ARBA00022448"/>
    </source>
</evidence>